<dbReference type="STRING" id="1758178.GCA_001550095_01980"/>
<dbReference type="InterPro" id="IPR011108">
    <property type="entry name" value="RMMBL"/>
</dbReference>
<evidence type="ECO:0000256" key="1">
    <source>
        <dbReference type="ARBA" id="ARBA00022801"/>
    </source>
</evidence>
<feature type="domain" description="Beta-Casp" evidence="3">
    <location>
        <begin position="252"/>
        <end position="378"/>
    </location>
</feature>
<dbReference type="InterPro" id="IPR022712">
    <property type="entry name" value="Beta_Casp"/>
</dbReference>
<keyword evidence="5" id="KW-1185">Reference proteome</keyword>
<dbReference type="GO" id="GO:0004521">
    <property type="term" value="F:RNA endonuclease activity"/>
    <property type="evidence" value="ECO:0007669"/>
    <property type="project" value="TreeGrafter"/>
</dbReference>
<reference evidence="4 5" key="1">
    <citation type="submission" date="2017-06" db="EMBL/GenBank/DDBJ databases">
        <title>Celeribacter sp. TSPH2 complete genome sequence.</title>
        <authorList>
            <person name="Woo J.-H."/>
            <person name="Kim H.-S."/>
        </authorList>
    </citation>
    <scope>NUCLEOTIDE SEQUENCE [LARGE SCALE GENOMIC DNA]</scope>
    <source>
        <strain evidence="4 5">TSPH2</strain>
    </source>
</reference>
<protein>
    <submittedName>
        <fullName evidence="4">MBL fold metallo-hydrolase</fullName>
    </submittedName>
</protein>
<dbReference type="InterPro" id="IPR036866">
    <property type="entry name" value="RibonucZ/Hydroxyglut_hydro"/>
</dbReference>
<dbReference type="AlphaFoldDB" id="A0A291GEI0"/>
<dbReference type="Pfam" id="PF00753">
    <property type="entry name" value="Lactamase_B"/>
    <property type="match status" value="1"/>
</dbReference>
<dbReference type="PANTHER" id="PTHR11203">
    <property type="entry name" value="CLEAVAGE AND POLYADENYLATION SPECIFICITY FACTOR FAMILY MEMBER"/>
    <property type="match status" value="1"/>
</dbReference>
<keyword evidence="1 4" id="KW-0378">Hydrolase</keyword>
<dbReference type="Pfam" id="PF07521">
    <property type="entry name" value="RMMBL"/>
    <property type="match status" value="1"/>
</dbReference>
<evidence type="ECO:0000259" key="3">
    <source>
        <dbReference type="SMART" id="SM01027"/>
    </source>
</evidence>
<dbReference type="SUPFAM" id="SSF56281">
    <property type="entry name" value="Metallo-hydrolase/oxidoreductase"/>
    <property type="match status" value="1"/>
</dbReference>
<dbReference type="Gene3D" id="3.40.50.10890">
    <property type="match status" value="1"/>
</dbReference>
<dbReference type="Proteomes" id="UP000217935">
    <property type="component" value="Chromosome"/>
</dbReference>
<sequence>MKISFHGAAREVTGSCHLIECGGKKILVDCGMFQGGHELHDDNAAEFGFNPKDIDVVLLTHAHLDHCGRLPLLVKRGFDGEIIATSATRDLARLVMMDSAHLHEEEARRHHRHGERGGHNEPLYDTMDALDAVDLFGRNAAYRQPIHLFPGITATYFDAGHILGSASIRLELSENGRRKVVLFSGDLGPQERPLLNNPVPPDDVDVVIMETTYGDRDHRSLEASVEEFYDAVNAADARGGNVIIPTFALERAQELLWFLRDGMTKGRIRRSMAVFLDSPMAISATRIFKRHQDVMRPELRDQFREGKDPFDLPELHFTREAQDSMALNRIRSGAVIMAGSGMCTGGRVRHHLRHNLSQADCSVIFVGYAAEGTLARIIIDGAKEVKLFGEMIPVRAQIHTINGFSAHADADDLRHWLGQTGTPERVFLVHGEARAMKAFAETLDVPEIEMPTVGQSFDL</sequence>
<dbReference type="EMBL" id="CP022196">
    <property type="protein sequence ID" value="ATG48605.1"/>
    <property type="molecule type" value="Genomic_DNA"/>
</dbReference>
<dbReference type="SMART" id="SM01027">
    <property type="entry name" value="Beta-Casp"/>
    <property type="match status" value="1"/>
</dbReference>
<dbReference type="Gene3D" id="3.60.15.10">
    <property type="entry name" value="Ribonuclease Z/Hydroxyacylglutathione hydrolase-like"/>
    <property type="match status" value="1"/>
</dbReference>
<dbReference type="InterPro" id="IPR050698">
    <property type="entry name" value="MBL"/>
</dbReference>
<dbReference type="CDD" id="cd16295">
    <property type="entry name" value="TTHA0252-CPSF-like_MBL-fold"/>
    <property type="match status" value="1"/>
</dbReference>
<proteinExistence type="predicted"/>
<dbReference type="SMART" id="SM00849">
    <property type="entry name" value="Lactamase_B"/>
    <property type="match status" value="1"/>
</dbReference>
<organism evidence="4 5">
    <name type="scientific">Celeribacter ethanolicus</name>
    <dbReference type="NCBI Taxonomy" id="1758178"/>
    <lineage>
        <taxon>Bacteria</taxon>
        <taxon>Pseudomonadati</taxon>
        <taxon>Pseudomonadota</taxon>
        <taxon>Alphaproteobacteria</taxon>
        <taxon>Rhodobacterales</taxon>
        <taxon>Roseobacteraceae</taxon>
        <taxon>Celeribacter</taxon>
    </lineage>
</organism>
<dbReference type="PANTHER" id="PTHR11203:SF37">
    <property type="entry name" value="INTEGRATOR COMPLEX SUBUNIT 11"/>
    <property type="match status" value="1"/>
</dbReference>
<accession>A0A291GEI0</accession>
<dbReference type="KEGG" id="ceh:CEW89_14200"/>
<dbReference type="Pfam" id="PF10996">
    <property type="entry name" value="Beta-Casp"/>
    <property type="match status" value="1"/>
</dbReference>
<dbReference type="GO" id="GO:0016787">
    <property type="term" value="F:hydrolase activity"/>
    <property type="evidence" value="ECO:0007669"/>
    <property type="project" value="UniProtKB-KW"/>
</dbReference>
<evidence type="ECO:0000259" key="2">
    <source>
        <dbReference type="SMART" id="SM00849"/>
    </source>
</evidence>
<name>A0A291GEI0_9RHOB</name>
<dbReference type="RefSeq" id="WP_096806333.1">
    <property type="nucleotide sequence ID" value="NZ_CP022196.1"/>
</dbReference>
<dbReference type="InterPro" id="IPR001279">
    <property type="entry name" value="Metallo-B-lactamas"/>
</dbReference>
<evidence type="ECO:0000313" key="5">
    <source>
        <dbReference type="Proteomes" id="UP000217935"/>
    </source>
</evidence>
<evidence type="ECO:0000313" key="4">
    <source>
        <dbReference type="EMBL" id="ATG48605.1"/>
    </source>
</evidence>
<dbReference type="OrthoDB" id="9803916at2"/>
<feature type="domain" description="Metallo-beta-lactamase" evidence="2">
    <location>
        <begin position="13"/>
        <end position="236"/>
    </location>
</feature>
<gene>
    <name evidence="4" type="ORF">CEW89_14200</name>
</gene>